<dbReference type="GO" id="GO:0008270">
    <property type="term" value="F:zinc ion binding"/>
    <property type="evidence" value="ECO:0007669"/>
    <property type="project" value="UniProtKB-KW"/>
</dbReference>
<evidence type="ECO:0000256" key="1">
    <source>
        <dbReference type="ARBA" id="ARBA00004123"/>
    </source>
</evidence>
<keyword evidence="2" id="KW-0479">Metal-binding</keyword>
<protein>
    <recommendedName>
        <fullName evidence="7">HAT C-terminal dimerisation domain-containing protein</fullName>
    </recommendedName>
</protein>
<proteinExistence type="predicted"/>
<name>A0A9W9XXR4_9EURO</name>
<comment type="subcellular location">
    <subcellularLocation>
        <location evidence="1">Nucleus</location>
    </subcellularLocation>
</comment>
<comment type="caution">
    <text evidence="8">The sequence shown here is derived from an EMBL/GenBank/DDBJ whole genome shotgun (WGS) entry which is preliminary data.</text>
</comment>
<accession>A0A9W9XXR4</accession>
<feature type="region of interest" description="Disordered" evidence="6">
    <location>
        <begin position="740"/>
        <end position="759"/>
    </location>
</feature>
<keyword evidence="9" id="KW-1185">Reference proteome</keyword>
<keyword evidence="3" id="KW-0863">Zinc-finger</keyword>
<feature type="region of interest" description="Disordered" evidence="6">
    <location>
        <begin position="647"/>
        <end position="667"/>
    </location>
</feature>
<evidence type="ECO:0000256" key="6">
    <source>
        <dbReference type="SAM" id="MobiDB-lite"/>
    </source>
</evidence>
<keyword evidence="5" id="KW-0539">Nucleus</keyword>
<gene>
    <name evidence="8" type="ORF">N7463_001694</name>
</gene>
<dbReference type="AlphaFoldDB" id="A0A9W9XXR4"/>
<evidence type="ECO:0000313" key="8">
    <source>
        <dbReference type="EMBL" id="KAJ5512142.1"/>
    </source>
</evidence>
<keyword evidence="4" id="KW-0862">Zinc</keyword>
<dbReference type="Pfam" id="PF05699">
    <property type="entry name" value="Dimer_Tnp_hAT"/>
    <property type="match status" value="1"/>
</dbReference>
<dbReference type="InterPro" id="IPR052035">
    <property type="entry name" value="ZnF_BED_domain_contain"/>
</dbReference>
<feature type="region of interest" description="Disordered" evidence="6">
    <location>
        <begin position="1"/>
        <end position="20"/>
    </location>
</feature>
<dbReference type="InterPro" id="IPR012337">
    <property type="entry name" value="RNaseH-like_sf"/>
</dbReference>
<feature type="domain" description="HAT C-terminal dimerisation" evidence="7">
    <location>
        <begin position="663"/>
        <end position="728"/>
    </location>
</feature>
<reference evidence="8" key="2">
    <citation type="journal article" date="2023" name="IMA Fungus">
        <title>Comparative genomic study of the Penicillium genus elucidates a diverse pangenome and 15 lateral gene transfer events.</title>
        <authorList>
            <person name="Petersen C."/>
            <person name="Sorensen T."/>
            <person name="Nielsen M.R."/>
            <person name="Sondergaard T.E."/>
            <person name="Sorensen J.L."/>
            <person name="Fitzpatrick D.A."/>
            <person name="Frisvad J.C."/>
            <person name="Nielsen K.L."/>
        </authorList>
    </citation>
    <scope>NUCLEOTIDE SEQUENCE</scope>
    <source>
        <strain evidence="8">IBT 29495</strain>
    </source>
</reference>
<dbReference type="SUPFAM" id="SSF53098">
    <property type="entry name" value="Ribonuclease H-like"/>
    <property type="match status" value="1"/>
</dbReference>
<sequence>MSHFGQYAEAGPSSQVSSSQIGYPDRLTDCDFLSYDLIHDPLTPDQSISQQTPNPEAPSILSIPEFQAPHTITAPTTLERIGPGAKKLWVCYTKMNKTQFIEWWRHTTHAQPNTSRRKVNFEANYTSPHWEHFDQVAHYQTGQPMALCRRCGKAIPHPSQSGGLHSLKKHRESKTCQQGGRSSSLQQTLRQSLQFASECPSEQKTTFNTEDWERIQINLITMCQLPFQFLERPEIFEFVRFARLSKDIPPILTPKTARRRLQMMVKGDHQKALSLLPNNAKLSIALDCWTSPFQQAFMAITGYFVDSGWNYHEILLGFEPVYGQHTGSHLSEILQDVLQQHDIIDRVLAVTTDNASNNKTLMESLHQSIEQLNLPDSTRVVRIPCLAHVIQLSLKDLLGLIKANPNNDTADTIWSEEENKSALQKAKSEKGIIYTLAKIRAFAVYVNASPQRREFFLTLQDTEPKLVPIQDVRTRWNSTYLMLQRANRLSATFNRYCTLYNQLRFQLSAQEWWQVEYLLCITKPFYIWTVGLSKVKDVTIHCVFEVYNRLFRHFEDSQKRLHRKKVPWKKAMLCALKAGEQKLATYYKDTEKAHGHLYAMGTILTPVHKLDYFKGADWAGDDADWYIVYESSLHSYLERYYQRQPTTQSVDKGKAPQRTGRTDDDDPCQFWRQHETQFPTLAALARDIFSVPATGAGVERLFSSARDVCHYRRGSLNATTIQDLIMLRCMTRFDANHAQGQLSTESQDPGERMEADEEAEAQLSDYDMAGISDDEELDSETEYVSEADNMDAHDRDASPGLQDPDLPRDQETLDQEIDSVELPNHHPIVRIVQSDSQRPHRERKRRRDDDEYVYTKRTK</sequence>
<evidence type="ECO:0000259" key="7">
    <source>
        <dbReference type="Pfam" id="PF05699"/>
    </source>
</evidence>
<evidence type="ECO:0000256" key="3">
    <source>
        <dbReference type="ARBA" id="ARBA00022771"/>
    </source>
</evidence>
<dbReference type="OrthoDB" id="2677621at2759"/>
<dbReference type="InterPro" id="IPR008906">
    <property type="entry name" value="HATC_C_dom"/>
</dbReference>
<dbReference type="PANTHER" id="PTHR46481:SF10">
    <property type="entry name" value="ZINC FINGER BED DOMAIN-CONTAINING PROTEIN 39"/>
    <property type="match status" value="1"/>
</dbReference>
<dbReference type="PANTHER" id="PTHR46481">
    <property type="entry name" value="ZINC FINGER BED DOMAIN-CONTAINING PROTEIN 4"/>
    <property type="match status" value="1"/>
</dbReference>
<dbReference type="GO" id="GO:0005634">
    <property type="term" value="C:nucleus"/>
    <property type="evidence" value="ECO:0007669"/>
    <property type="project" value="UniProtKB-SubCell"/>
</dbReference>
<organism evidence="8 9">
    <name type="scientific">Penicillium fimorum</name>
    <dbReference type="NCBI Taxonomy" id="1882269"/>
    <lineage>
        <taxon>Eukaryota</taxon>
        <taxon>Fungi</taxon>
        <taxon>Dikarya</taxon>
        <taxon>Ascomycota</taxon>
        <taxon>Pezizomycotina</taxon>
        <taxon>Eurotiomycetes</taxon>
        <taxon>Eurotiomycetidae</taxon>
        <taxon>Eurotiales</taxon>
        <taxon>Aspergillaceae</taxon>
        <taxon>Penicillium</taxon>
    </lineage>
</organism>
<evidence type="ECO:0000313" key="9">
    <source>
        <dbReference type="Proteomes" id="UP001149954"/>
    </source>
</evidence>
<feature type="region of interest" description="Disordered" evidence="6">
    <location>
        <begin position="791"/>
        <end position="859"/>
    </location>
</feature>
<dbReference type="Proteomes" id="UP001149954">
    <property type="component" value="Unassembled WGS sequence"/>
</dbReference>
<evidence type="ECO:0000256" key="2">
    <source>
        <dbReference type="ARBA" id="ARBA00022723"/>
    </source>
</evidence>
<reference evidence="8" key="1">
    <citation type="submission" date="2022-12" db="EMBL/GenBank/DDBJ databases">
        <authorList>
            <person name="Petersen C."/>
        </authorList>
    </citation>
    <scope>NUCLEOTIDE SEQUENCE</scope>
    <source>
        <strain evidence="8">IBT 29495</strain>
    </source>
</reference>
<evidence type="ECO:0000256" key="5">
    <source>
        <dbReference type="ARBA" id="ARBA00023242"/>
    </source>
</evidence>
<evidence type="ECO:0000256" key="4">
    <source>
        <dbReference type="ARBA" id="ARBA00022833"/>
    </source>
</evidence>
<dbReference type="GO" id="GO:0046983">
    <property type="term" value="F:protein dimerization activity"/>
    <property type="evidence" value="ECO:0007669"/>
    <property type="project" value="InterPro"/>
</dbReference>
<feature type="region of interest" description="Disordered" evidence="6">
    <location>
        <begin position="159"/>
        <end position="184"/>
    </location>
</feature>
<dbReference type="EMBL" id="JAPWDS010000002">
    <property type="protein sequence ID" value="KAJ5512142.1"/>
    <property type="molecule type" value="Genomic_DNA"/>
</dbReference>